<comment type="caution">
    <text evidence="1">The sequence shown here is derived from an EMBL/GenBank/DDBJ whole genome shotgun (WGS) entry which is preliminary data.</text>
</comment>
<dbReference type="Proteomes" id="UP000284403">
    <property type="component" value="Unassembled WGS sequence"/>
</dbReference>
<sequence>MHAHSEMWERRVQCEQQQHRSRFVPCTLHTRAPLLRGGASVVAGRVAGAAECGAGGSFGCAGRGAVGGVARPPRAVRLPCPGCVCGAWVSACGCAPHLVRAAVALALSLSLLLNVAEWGSCVTIFFVSPPLILLLTDGWCSAAAQANSHYK</sequence>
<dbReference type="GeneID" id="40323772"/>
<evidence type="ECO:0000313" key="1">
    <source>
        <dbReference type="EMBL" id="RNE95137.1"/>
    </source>
</evidence>
<proteinExistence type="predicted"/>
<protein>
    <submittedName>
        <fullName evidence="1">Uncharacterized protein</fullName>
    </submittedName>
</protein>
<name>A0A3R7JQ89_9TRYP</name>
<dbReference type="EMBL" id="MKKU01001514">
    <property type="protein sequence ID" value="RNE95137.1"/>
    <property type="molecule type" value="Genomic_DNA"/>
</dbReference>
<keyword evidence="2" id="KW-1185">Reference proteome</keyword>
<dbReference type="RefSeq" id="XP_029222944.1">
    <property type="nucleotide sequence ID" value="XM_029376946.1"/>
</dbReference>
<reference evidence="1 2" key="1">
    <citation type="journal article" date="2018" name="BMC Genomics">
        <title>Genomic comparison of Trypanosoma conorhini and Trypanosoma rangeli to Trypanosoma cruzi strains of high and low virulence.</title>
        <authorList>
            <person name="Bradwell K.R."/>
            <person name="Koparde V.N."/>
            <person name="Matveyev A.V."/>
            <person name="Serrano M.G."/>
            <person name="Alves J.M."/>
            <person name="Parikh H."/>
            <person name="Huang B."/>
            <person name="Lee V."/>
            <person name="Espinosa-Alvarez O."/>
            <person name="Ortiz P.A."/>
            <person name="Costa-Martins A.G."/>
            <person name="Teixeira M.M."/>
            <person name="Buck G.A."/>
        </authorList>
    </citation>
    <scope>NUCLEOTIDE SEQUENCE [LARGE SCALE GENOMIC DNA]</scope>
    <source>
        <strain evidence="1 2">025E</strain>
    </source>
</reference>
<accession>A0A3R7JQ89</accession>
<organism evidence="1 2">
    <name type="scientific">Trypanosoma conorhini</name>
    <dbReference type="NCBI Taxonomy" id="83891"/>
    <lineage>
        <taxon>Eukaryota</taxon>
        <taxon>Discoba</taxon>
        <taxon>Euglenozoa</taxon>
        <taxon>Kinetoplastea</taxon>
        <taxon>Metakinetoplastina</taxon>
        <taxon>Trypanosomatida</taxon>
        <taxon>Trypanosomatidae</taxon>
        <taxon>Trypanosoma</taxon>
    </lineage>
</organism>
<evidence type="ECO:0000313" key="2">
    <source>
        <dbReference type="Proteomes" id="UP000284403"/>
    </source>
</evidence>
<gene>
    <name evidence="1" type="ORF">Tco025E_10161</name>
</gene>
<dbReference type="AlphaFoldDB" id="A0A3R7JQ89"/>